<evidence type="ECO:0000313" key="8">
    <source>
        <dbReference type="EMBL" id="GAL86454.1"/>
    </source>
</evidence>
<feature type="transmembrane region" description="Helical" evidence="6">
    <location>
        <begin position="102"/>
        <end position="121"/>
    </location>
</feature>
<evidence type="ECO:0000256" key="5">
    <source>
        <dbReference type="ARBA" id="ARBA00023136"/>
    </source>
</evidence>
<feature type="transmembrane region" description="Helical" evidence="6">
    <location>
        <begin position="37"/>
        <end position="57"/>
    </location>
</feature>
<reference evidence="8 9" key="1">
    <citation type="submission" date="2014-09" db="EMBL/GenBank/DDBJ databases">
        <title>Sporocytophaga myxococcoides PG-01 genome sequencing.</title>
        <authorList>
            <person name="Liu L."/>
            <person name="Gao P.J."/>
            <person name="Chen G.J."/>
            <person name="Wang L.S."/>
        </authorList>
    </citation>
    <scope>NUCLEOTIDE SEQUENCE [LARGE SCALE GENOMIC DNA]</scope>
    <source>
        <strain evidence="8 9">PG-01</strain>
    </source>
</reference>
<comment type="subcellular location">
    <subcellularLocation>
        <location evidence="1">Membrane</location>
        <topology evidence="1">Multi-pass membrane protein</topology>
    </subcellularLocation>
</comment>
<name>A0A098LJ16_9BACT</name>
<dbReference type="GO" id="GO:0000271">
    <property type="term" value="P:polysaccharide biosynthetic process"/>
    <property type="evidence" value="ECO:0007669"/>
    <property type="project" value="InterPro"/>
</dbReference>
<dbReference type="PANTHER" id="PTHR38459">
    <property type="entry name" value="PROPHAGE BACTOPRENOL-LINKED GLUCOSE TRANSLOCASE HOMOLOG"/>
    <property type="match status" value="1"/>
</dbReference>
<evidence type="ECO:0000256" key="3">
    <source>
        <dbReference type="ARBA" id="ARBA00022692"/>
    </source>
</evidence>
<keyword evidence="3 6" id="KW-0812">Transmembrane</keyword>
<dbReference type="EMBL" id="BBLT01000008">
    <property type="protein sequence ID" value="GAL86454.1"/>
    <property type="molecule type" value="Genomic_DNA"/>
</dbReference>
<dbReference type="Proteomes" id="UP000030185">
    <property type="component" value="Unassembled WGS sequence"/>
</dbReference>
<dbReference type="GO" id="GO:0005886">
    <property type="term" value="C:plasma membrane"/>
    <property type="evidence" value="ECO:0007669"/>
    <property type="project" value="TreeGrafter"/>
</dbReference>
<feature type="domain" description="GtrA/DPMS transmembrane" evidence="7">
    <location>
        <begin position="12"/>
        <end position="127"/>
    </location>
</feature>
<dbReference type="STRING" id="153721.MYP_3683"/>
<organism evidence="8 9">
    <name type="scientific">Sporocytophaga myxococcoides</name>
    <dbReference type="NCBI Taxonomy" id="153721"/>
    <lineage>
        <taxon>Bacteria</taxon>
        <taxon>Pseudomonadati</taxon>
        <taxon>Bacteroidota</taxon>
        <taxon>Cytophagia</taxon>
        <taxon>Cytophagales</taxon>
        <taxon>Cytophagaceae</taxon>
        <taxon>Sporocytophaga</taxon>
    </lineage>
</organism>
<dbReference type="RefSeq" id="WP_045466408.1">
    <property type="nucleotide sequence ID" value="NZ_BBLT01000008.1"/>
</dbReference>
<keyword evidence="5 6" id="KW-0472">Membrane</keyword>
<dbReference type="PANTHER" id="PTHR38459:SF1">
    <property type="entry name" value="PROPHAGE BACTOPRENOL-LINKED GLUCOSE TRANSLOCASE HOMOLOG"/>
    <property type="match status" value="1"/>
</dbReference>
<evidence type="ECO:0000256" key="1">
    <source>
        <dbReference type="ARBA" id="ARBA00004141"/>
    </source>
</evidence>
<accession>A0A098LJ16</accession>
<dbReference type="Pfam" id="PF04138">
    <property type="entry name" value="GtrA_DPMS_TM"/>
    <property type="match status" value="1"/>
</dbReference>
<comment type="caution">
    <text evidence="8">The sequence shown here is derived from an EMBL/GenBank/DDBJ whole genome shotgun (WGS) entry which is preliminary data.</text>
</comment>
<keyword evidence="9" id="KW-1185">Reference proteome</keyword>
<gene>
    <name evidence="8" type="ORF">MYP_3683</name>
</gene>
<dbReference type="eggNOG" id="COG2246">
    <property type="taxonomic scope" value="Bacteria"/>
</dbReference>
<dbReference type="OrthoDB" id="853263at2"/>
<feature type="transmembrane region" description="Helical" evidence="6">
    <location>
        <begin position="78"/>
        <end position="96"/>
    </location>
</feature>
<evidence type="ECO:0000256" key="6">
    <source>
        <dbReference type="SAM" id="Phobius"/>
    </source>
</evidence>
<evidence type="ECO:0000256" key="2">
    <source>
        <dbReference type="ARBA" id="ARBA00009399"/>
    </source>
</evidence>
<comment type="similarity">
    <text evidence="2">Belongs to the GtrA family.</text>
</comment>
<keyword evidence="4 6" id="KW-1133">Transmembrane helix</keyword>
<dbReference type="InterPro" id="IPR007267">
    <property type="entry name" value="GtrA_DPMS_TM"/>
</dbReference>
<protein>
    <submittedName>
        <fullName evidence="8">GtrA family protein</fullName>
    </submittedName>
</protein>
<dbReference type="AlphaFoldDB" id="A0A098LJ16"/>
<proteinExistence type="inferred from homology"/>
<sequence length="129" mass="14632">MISTKLKDQFIRFAVVGGICTAVNYVIFIALINFTEIHYLVASTIGFLTGLVTGFYINKNWTFSRDDEANKSYFMKYLLLYSFSLAVNLFILDFLVENYHVSEIFAQVVATGTTVLSNFFGSKMLVFKA</sequence>
<feature type="transmembrane region" description="Helical" evidence="6">
    <location>
        <begin position="12"/>
        <end position="31"/>
    </location>
</feature>
<dbReference type="InterPro" id="IPR051401">
    <property type="entry name" value="GtrA_CellWall_Glycosyl"/>
</dbReference>
<evidence type="ECO:0000259" key="7">
    <source>
        <dbReference type="Pfam" id="PF04138"/>
    </source>
</evidence>
<evidence type="ECO:0000256" key="4">
    <source>
        <dbReference type="ARBA" id="ARBA00022989"/>
    </source>
</evidence>
<evidence type="ECO:0000313" key="9">
    <source>
        <dbReference type="Proteomes" id="UP000030185"/>
    </source>
</evidence>